<dbReference type="InterPro" id="IPR009045">
    <property type="entry name" value="Zn_M74/Hedgehog-like"/>
</dbReference>
<evidence type="ECO:0000259" key="1">
    <source>
        <dbReference type="Pfam" id="PF02557"/>
    </source>
</evidence>
<name>A0ABN1RG86_9ACTN</name>
<protein>
    <recommendedName>
        <fullName evidence="1">D-alanyl-D-alanine carboxypeptidase-like core domain-containing protein</fullName>
    </recommendedName>
</protein>
<dbReference type="SUPFAM" id="SSF55166">
    <property type="entry name" value="Hedgehog/DD-peptidase"/>
    <property type="match status" value="1"/>
</dbReference>
<keyword evidence="3" id="KW-1185">Reference proteome</keyword>
<dbReference type="Pfam" id="PF02557">
    <property type="entry name" value="VanY"/>
    <property type="match status" value="1"/>
</dbReference>
<dbReference type="Proteomes" id="UP001500542">
    <property type="component" value="Unassembled WGS sequence"/>
</dbReference>
<dbReference type="CDD" id="cd14814">
    <property type="entry name" value="Peptidase_M15"/>
    <property type="match status" value="1"/>
</dbReference>
<feature type="domain" description="D-alanyl-D-alanine carboxypeptidase-like core" evidence="1">
    <location>
        <begin position="35"/>
        <end position="145"/>
    </location>
</feature>
<dbReference type="InterPro" id="IPR052179">
    <property type="entry name" value="DD-CPase-like"/>
</dbReference>
<accession>A0ABN1RG86</accession>
<comment type="caution">
    <text evidence="2">The sequence shown here is derived from an EMBL/GenBank/DDBJ whole genome shotgun (WGS) entry which is preliminary data.</text>
</comment>
<dbReference type="PANTHER" id="PTHR34385:SF1">
    <property type="entry name" value="PEPTIDOGLYCAN L-ALANYL-D-GLUTAMATE ENDOPEPTIDASE CWLK"/>
    <property type="match status" value="1"/>
</dbReference>
<reference evidence="2 3" key="1">
    <citation type="journal article" date="2019" name="Int. J. Syst. Evol. Microbiol.">
        <title>The Global Catalogue of Microorganisms (GCM) 10K type strain sequencing project: providing services to taxonomists for standard genome sequencing and annotation.</title>
        <authorList>
            <consortium name="The Broad Institute Genomics Platform"/>
            <consortium name="The Broad Institute Genome Sequencing Center for Infectious Disease"/>
            <person name="Wu L."/>
            <person name="Ma J."/>
        </authorList>
    </citation>
    <scope>NUCLEOTIDE SEQUENCE [LARGE SCALE GENOMIC DNA]</scope>
    <source>
        <strain evidence="2 3">JCM 10977</strain>
    </source>
</reference>
<evidence type="ECO:0000313" key="2">
    <source>
        <dbReference type="EMBL" id="GAA0956646.1"/>
    </source>
</evidence>
<organism evidence="2 3">
    <name type="scientific">Kribbella koreensis</name>
    <dbReference type="NCBI Taxonomy" id="57909"/>
    <lineage>
        <taxon>Bacteria</taxon>
        <taxon>Bacillati</taxon>
        <taxon>Actinomycetota</taxon>
        <taxon>Actinomycetes</taxon>
        <taxon>Propionibacteriales</taxon>
        <taxon>Kribbellaceae</taxon>
        <taxon>Kribbella</taxon>
    </lineage>
</organism>
<dbReference type="InterPro" id="IPR003709">
    <property type="entry name" value="VanY-like_core_dom"/>
</dbReference>
<dbReference type="PANTHER" id="PTHR34385">
    <property type="entry name" value="D-ALANYL-D-ALANINE CARBOXYPEPTIDASE"/>
    <property type="match status" value="1"/>
</dbReference>
<dbReference type="Gene3D" id="3.30.1380.10">
    <property type="match status" value="1"/>
</dbReference>
<dbReference type="EMBL" id="BAAAHK010000017">
    <property type="protein sequence ID" value="GAA0956646.1"/>
    <property type="molecule type" value="Genomic_DNA"/>
</dbReference>
<proteinExistence type="predicted"/>
<evidence type="ECO:0000313" key="3">
    <source>
        <dbReference type="Proteomes" id="UP001500542"/>
    </source>
</evidence>
<sequence length="149" mass="16552">MATPYLSAFATADGWQGYGNGKMPADKLCRVAPGQKLRCDAAAAYGELAAAYQADFHKVLCITDSYRPYRAQVDLLRRKPTLAAFPGTSNHGWRLAVDLCDGINDFGTPQYRWMSVHAAAYGWVHPGWAREGGSRQEPWHWEFAGDSLR</sequence>
<gene>
    <name evidence="2" type="ORF">GCM10009554_66430</name>
</gene>